<dbReference type="FunFam" id="3.30.70.1150:FF:000001">
    <property type="entry name" value="Acetolactate synthase small subunit"/>
    <property type="match status" value="1"/>
</dbReference>
<dbReference type="NCBIfam" id="TIGR00119">
    <property type="entry name" value="acolac_sm"/>
    <property type="match status" value="1"/>
</dbReference>
<dbReference type="UniPathway" id="UPA00049">
    <property type="reaction ID" value="UER00059"/>
</dbReference>
<dbReference type="STRING" id="419481.SAMN05216233_13114"/>
<dbReference type="FunFam" id="3.30.70.260:FF:000001">
    <property type="entry name" value="Acetolactate synthase, small subunit"/>
    <property type="match status" value="1"/>
</dbReference>
<dbReference type="InterPro" id="IPR054480">
    <property type="entry name" value="AHAS_small-like_ACT"/>
</dbReference>
<keyword evidence="8" id="KW-0808">Transferase</keyword>
<keyword evidence="6 8" id="KW-0100">Branched-chain amino acid biosynthesis</keyword>
<dbReference type="InterPro" id="IPR045865">
    <property type="entry name" value="ACT-like_dom_sf"/>
</dbReference>
<dbReference type="InterPro" id="IPR002912">
    <property type="entry name" value="ACT_dom"/>
</dbReference>
<sequence length="161" mass="17989">MSDKRHILSIQVDNEPGVLSRIVGLFSGRGYNIESLNVAATNEPEISRITMVTTADPNIMEQIKKQLHKLINVVTVHDLTESDYVQRELALIKVHAKADNRGELINIVDIFRYKIVDVGPEHVTIQATATEDKLKAFIELVTPMGIKEIVRTGSIALYRGN</sequence>
<gene>
    <name evidence="10" type="ORF">SAMN05216233_13114</name>
</gene>
<dbReference type="OrthoDB" id="9787365at2"/>
<dbReference type="InterPro" id="IPR039557">
    <property type="entry name" value="AHAS_ACT"/>
</dbReference>
<dbReference type="InterPro" id="IPR004789">
    <property type="entry name" value="Acetalactate_synth_ssu"/>
</dbReference>
<comment type="function">
    <text evidence="8">Catalyzes the conversion of 2 pyruvate molecules into acetolactate in the first common step of the biosynthetic pathway of the branched-amino acids such as leucine, isoleucine, and valine.</text>
</comment>
<evidence type="ECO:0000259" key="9">
    <source>
        <dbReference type="PROSITE" id="PS51671"/>
    </source>
</evidence>
<comment type="catalytic activity">
    <reaction evidence="7 8">
        <text>2 pyruvate + H(+) = (2S)-2-acetolactate + CO2</text>
        <dbReference type="Rhea" id="RHEA:25249"/>
        <dbReference type="ChEBI" id="CHEBI:15361"/>
        <dbReference type="ChEBI" id="CHEBI:15378"/>
        <dbReference type="ChEBI" id="CHEBI:16526"/>
        <dbReference type="ChEBI" id="CHEBI:58476"/>
        <dbReference type="EC" id="2.2.1.6"/>
    </reaction>
</comment>
<dbReference type="GO" id="GO:1990610">
    <property type="term" value="F:acetolactate synthase regulator activity"/>
    <property type="evidence" value="ECO:0007669"/>
    <property type="project" value="UniProtKB-UniRule"/>
</dbReference>
<accession>A0A1G5JJ28</accession>
<evidence type="ECO:0000313" key="11">
    <source>
        <dbReference type="Proteomes" id="UP000198870"/>
    </source>
</evidence>
<dbReference type="SUPFAM" id="SSF55021">
    <property type="entry name" value="ACT-like"/>
    <property type="match status" value="2"/>
</dbReference>
<dbReference type="GO" id="GO:0009097">
    <property type="term" value="P:isoleucine biosynthetic process"/>
    <property type="evidence" value="ECO:0007669"/>
    <property type="project" value="UniProtKB-UniRule"/>
</dbReference>
<dbReference type="EMBL" id="FMUX01000031">
    <property type="protein sequence ID" value="SCY87769.1"/>
    <property type="molecule type" value="Genomic_DNA"/>
</dbReference>
<evidence type="ECO:0000256" key="3">
    <source>
        <dbReference type="ARBA" id="ARBA00006341"/>
    </source>
</evidence>
<dbReference type="InterPro" id="IPR027271">
    <property type="entry name" value="Acetolactate_synth/TF_NikR_C"/>
</dbReference>
<evidence type="ECO:0000313" key="10">
    <source>
        <dbReference type="EMBL" id="SCY87769.1"/>
    </source>
</evidence>
<evidence type="ECO:0000256" key="8">
    <source>
        <dbReference type="RuleBase" id="RU368092"/>
    </source>
</evidence>
<comment type="pathway">
    <text evidence="1 8">Amino-acid biosynthesis; L-isoleucine biosynthesis; L-isoleucine from 2-oxobutanoate: step 1/4.</text>
</comment>
<dbReference type="GO" id="GO:0003984">
    <property type="term" value="F:acetolactate synthase activity"/>
    <property type="evidence" value="ECO:0007669"/>
    <property type="project" value="UniProtKB-UniRule"/>
</dbReference>
<evidence type="ECO:0000256" key="2">
    <source>
        <dbReference type="ARBA" id="ARBA00005025"/>
    </source>
</evidence>
<dbReference type="RefSeq" id="WP_092215540.1">
    <property type="nucleotide sequence ID" value="NZ_FMUX01000031.1"/>
</dbReference>
<evidence type="ECO:0000256" key="1">
    <source>
        <dbReference type="ARBA" id="ARBA00004974"/>
    </source>
</evidence>
<dbReference type="PROSITE" id="PS51671">
    <property type="entry name" value="ACT"/>
    <property type="match status" value="1"/>
</dbReference>
<evidence type="ECO:0000256" key="7">
    <source>
        <dbReference type="ARBA" id="ARBA00048670"/>
    </source>
</evidence>
<dbReference type="GO" id="GO:0005829">
    <property type="term" value="C:cytosol"/>
    <property type="evidence" value="ECO:0007669"/>
    <property type="project" value="TreeGrafter"/>
</dbReference>
<evidence type="ECO:0000256" key="6">
    <source>
        <dbReference type="ARBA" id="ARBA00023304"/>
    </source>
</evidence>
<dbReference type="UniPathway" id="UPA00047">
    <property type="reaction ID" value="UER00055"/>
</dbReference>
<name>A0A1G5JJ28_9BACT</name>
<dbReference type="PANTHER" id="PTHR30239:SF0">
    <property type="entry name" value="ACETOLACTATE SYNTHASE SMALL SUBUNIT 1, CHLOROPLASTIC"/>
    <property type="match status" value="1"/>
</dbReference>
<proteinExistence type="inferred from homology"/>
<comment type="similarity">
    <text evidence="3 8">Belongs to the acetolactate synthase small subunit family.</text>
</comment>
<dbReference type="Gene3D" id="3.30.70.260">
    <property type="match status" value="1"/>
</dbReference>
<comment type="pathway">
    <text evidence="2 8">Amino-acid biosynthesis; L-valine biosynthesis; L-valine from pyruvate: step 1/4.</text>
</comment>
<dbReference type="CDD" id="cd04878">
    <property type="entry name" value="ACT_AHAS"/>
    <property type="match status" value="1"/>
</dbReference>
<dbReference type="AlphaFoldDB" id="A0A1G5JJ28"/>
<dbReference type="InterPro" id="IPR019455">
    <property type="entry name" value="Acetolactate_synth_ssu_C"/>
</dbReference>
<dbReference type="Gene3D" id="3.30.70.1150">
    <property type="entry name" value="ACT-like. Chain A, domain 2"/>
    <property type="match status" value="1"/>
</dbReference>
<comment type="subunit">
    <text evidence="4 8">Dimer of large and small chains.</text>
</comment>
<keyword evidence="11" id="KW-1185">Reference proteome</keyword>
<dbReference type="NCBIfam" id="NF008864">
    <property type="entry name" value="PRK11895.1"/>
    <property type="match status" value="1"/>
</dbReference>
<evidence type="ECO:0000256" key="4">
    <source>
        <dbReference type="ARBA" id="ARBA00011744"/>
    </source>
</evidence>
<dbReference type="Proteomes" id="UP000198870">
    <property type="component" value="Unassembled WGS sequence"/>
</dbReference>
<organism evidence="10 11">
    <name type="scientific">Desulfoluna spongiiphila</name>
    <dbReference type="NCBI Taxonomy" id="419481"/>
    <lineage>
        <taxon>Bacteria</taxon>
        <taxon>Pseudomonadati</taxon>
        <taxon>Thermodesulfobacteriota</taxon>
        <taxon>Desulfobacteria</taxon>
        <taxon>Desulfobacterales</taxon>
        <taxon>Desulfolunaceae</taxon>
        <taxon>Desulfoluna</taxon>
    </lineage>
</organism>
<keyword evidence="5 8" id="KW-0028">Amino-acid biosynthesis</keyword>
<evidence type="ECO:0000256" key="5">
    <source>
        <dbReference type="ARBA" id="ARBA00022605"/>
    </source>
</evidence>
<dbReference type="EC" id="2.2.1.6" evidence="8"/>
<reference evidence="10 11" key="1">
    <citation type="submission" date="2016-10" db="EMBL/GenBank/DDBJ databases">
        <authorList>
            <person name="de Groot N.N."/>
        </authorList>
    </citation>
    <scope>NUCLEOTIDE SEQUENCE [LARGE SCALE GENOMIC DNA]</scope>
    <source>
        <strain evidence="10 11">AA1</strain>
    </source>
</reference>
<feature type="domain" description="ACT" evidence="9">
    <location>
        <begin position="7"/>
        <end position="81"/>
    </location>
</feature>
<dbReference type="Pfam" id="PF10369">
    <property type="entry name" value="ALS_ss_C"/>
    <property type="match status" value="1"/>
</dbReference>
<protein>
    <recommendedName>
        <fullName evidence="8">Acetolactate synthase small subunit</fullName>
        <shortName evidence="8">AHAS</shortName>
        <shortName evidence="8">ALS</shortName>
        <ecNumber evidence="8">2.2.1.6</ecNumber>
    </recommendedName>
    <alternativeName>
        <fullName evidence="8">Acetohydroxy-acid synthase small subunit</fullName>
    </alternativeName>
</protein>
<dbReference type="PANTHER" id="PTHR30239">
    <property type="entry name" value="ACETOLACTATE SYNTHASE SMALL SUBUNIT"/>
    <property type="match status" value="1"/>
</dbReference>
<dbReference type="Pfam" id="PF22629">
    <property type="entry name" value="ACT_AHAS_ss"/>
    <property type="match status" value="1"/>
</dbReference>
<dbReference type="GO" id="GO:0009099">
    <property type="term" value="P:L-valine biosynthetic process"/>
    <property type="evidence" value="ECO:0007669"/>
    <property type="project" value="UniProtKB-UniRule"/>
</dbReference>